<keyword evidence="1 5" id="KW-0547">Nucleotide-binding</keyword>
<keyword evidence="2 5" id="KW-0378">Hydrolase</keyword>
<dbReference type="eggNOG" id="KOG0987">
    <property type="taxonomic scope" value="Eukaryota"/>
</dbReference>
<dbReference type="Pfam" id="PF21530">
    <property type="entry name" value="Pif1_2B_dom"/>
    <property type="match status" value="1"/>
</dbReference>
<keyword evidence="4 5" id="KW-0067">ATP-binding</keyword>
<dbReference type="EMBL" id="JELW01000109">
    <property type="protein sequence ID" value="EXU95049.1"/>
    <property type="molecule type" value="Genomic_DNA"/>
</dbReference>
<feature type="region of interest" description="Disordered" evidence="6">
    <location>
        <begin position="46"/>
        <end position="104"/>
    </location>
</feature>
<name>A0A014MV64_9HYPO</name>
<dbReference type="GO" id="GO:0005524">
    <property type="term" value="F:ATP binding"/>
    <property type="evidence" value="ECO:0007669"/>
    <property type="project" value="UniProtKB-KW"/>
</dbReference>
<protein>
    <recommendedName>
        <fullName evidence="5">ATP-dependent DNA helicase</fullName>
        <ecNumber evidence="5">5.6.2.3</ecNumber>
    </recommendedName>
</protein>
<dbReference type="SUPFAM" id="SSF52540">
    <property type="entry name" value="P-loop containing nucleoside triphosphate hydrolases"/>
    <property type="match status" value="2"/>
</dbReference>
<dbReference type="AlphaFoldDB" id="A0A014MV64"/>
<dbReference type="InterPro" id="IPR049163">
    <property type="entry name" value="Pif1-like_2B_dom"/>
</dbReference>
<sequence length="602" mass="66624">MSSAGHQKDARQAGERCASSAVASESDTDYSLGWLDSDPVDPVVAALSSREARNEASVTTSLAAQRPHASADEQVKPLQIAGSGVQPHENPGDSSTRGGERFDNAEPNLCQEQQDVVDLIASGRNVFFTGSAGCGKSTVLKAAVTRLQAMGLIVHVLAPTGRAGSAHIRRRLKSTDVLIIDEISMVENHHLERMNVCMKEARRWRQDTPAPFGGAQVVVTGDFCQLPPVKPFQHCIVCGQEMEADDYEAEFNCRQNHGPFKEREKWAFMSKAWEECKFAHVDLKQIHRQNDEHFLKMLQKCQLGVPFSRDETETLINHPCNVTNATRLFSTRIEVTKVNTDNFNKLQTPIVTYRTLDGFVWHHKEHPHLEHYNDRFTDGSLVALKDHRLERQVRLRIGMVVVLQVNLDFRAGLCNGSQGIICGFENYDPAKLPRAKSGKVLSFTGQTGSSGPPAENPTIYGDYAALKERQVGCFMGGQKHNVWPRVLFHNGHRRTIYADCIVNSVGSCEPYSLLHRTQIPLVAAWAMSIHKSQGMTLDRVIVDVTRAFEEGQVYVALSRATGLLGLKIEGNPEGLSVGRGGNADVQRFLKEKFGSGLPLLQP</sequence>
<proteinExistence type="inferred from homology"/>
<gene>
    <name evidence="8" type="ORF">X797_011873</name>
</gene>
<dbReference type="GO" id="GO:0043139">
    <property type="term" value="F:5'-3' DNA helicase activity"/>
    <property type="evidence" value="ECO:0007669"/>
    <property type="project" value="UniProtKB-EC"/>
</dbReference>
<dbReference type="Pfam" id="PF05970">
    <property type="entry name" value="PIF1"/>
    <property type="match status" value="1"/>
</dbReference>
<dbReference type="EC" id="5.6.2.3" evidence="5"/>
<evidence type="ECO:0000313" key="9">
    <source>
        <dbReference type="Proteomes" id="UP000030151"/>
    </source>
</evidence>
<keyword evidence="5" id="KW-0233">DNA recombination</keyword>
<dbReference type="InterPro" id="IPR003593">
    <property type="entry name" value="AAA+_ATPase"/>
</dbReference>
<dbReference type="CDD" id="cd18809">
    <property type="entry name" value="SF1_C_RecD"/>
    <property type="match status" value="1"/>
</dbReference>
<evidence type="ECO:0000256" key="1">
    <source>
        <dbReference type="ARBA" id="ARBA00022741"/>
    </source>
</evidence>
<evidence type="ECO:0000259" key="7">
    <source>
        <dbReference type="SMART" id="SM00382"/>
    </source>
</evidence>
<dbReference type="GO" id="GO:0006310">
    <property type="term" value="P:DNA recombination"/>
    <property type="evidence" value="ECO:0007669"/>
    <property type="project" value="UniProtKB-KW"/>
</dbReference>
<evidence type="ECO:0000256" key="2">
    <source>
        <dbReference type="ARBA" id="ARBA00022801"/>
    </source>
</evidence>
<organism evidence="8 9">
    <name type="scientific">Metarhizium robertsii</name>
    <dbReference type="NCBI Taxonomy" id="568076"/>
    <lineage>
        <taxon>Eukaryota</taxon>
        <taxon>Fungi</taxon>
        <taxon>Dikarya</taxon>
        <taxon>Ascomycota</taxon>
        <taxon>Pezizomycotina</taxon>
        <taxon>Sordariomycetes</taxon>
        <taxon>Hypocreomycetidae</taxon>
        <taxon>Hypocreales</taxon>
        <taxon>Clavicipitaceae</taxon>
        <taxon>Metarhizium</taxon>
    </lineage>
</organism>
<evidence type="ECO:0000313" key="8">
    <source>
        <dbReference type="EMBL" id="EXU95049.1"/>
    </source>
</evidence>
<dbReference type="PANTHER" id="PTHR47642:SF7">
    <property type="entry name" value="ATP-DEPENDENT DNA HELICASE PIF1"/>
    <property type="match status" value="1"/>
</dbReference>
<keyword evidence="5" id="KW-0227">DNA damage</keyword>
<dbReference type="Pfam" id="PF13245">
    <property type="entry name" value="AAA_19"/>
    <property type="match status" value="1"/>
</dbReference>
<dbReference type="InterPro" id="IPR051055">
    <property type="entry name" value="PIF1_helicase"/>
</dbReference>
<evidence type="ECO:0000256" key="6">
    <source>
        <dbReference type="SAM" id="MobiDB-lite"/>
    </source>
</evidence>
<dbReference type="HOGENOM" id="CLU_001613_7_4_1"/>
<dbReference type="GO" id="GO:0016887">
    <property type="term" value="F:ATP hydrolysis activity"/>
    <property type="evidence" value="ECO:0007669"/>
    <property type="project" value="RHEA"/>
</dbReference>
<comment type="caution">
    <text evidence="8">The sequence shown here is derived from an EMBL/GenBank/DDBJ whole genome shotgun (WGS) entry which is preliminary data.</text>
</comment>
<dbReference type="GO" id="GO:0000723">
    <property type="term" value="P:telomere maintenance"/>
    <property type="evidence" value="ECO:0007669"/>
    <property type="project" value="InterPro"/>
</dbReference>
<feature type="region of interest" description="Disordered" evidence="6">
    <location>
        <begin position="1"/>
        <end position="23"/>
    </location>
</feature>
<evidence type="ECO:0000256" key="4">
    <source>
        <dbReference type="ARBA" id="ARBA00022840"/>
    </source>
</evidence>
<dbReference type="InterPro" id="IPR003840">
    <property type="entry name" value="DNA_helicase_dom"/>
</dbReference>
<feature type="compositionally biased region" description="Basic and acidic residues" evidence="6">
    <location>
        <begin position="1"/>
        <end position="14"/>
    </location>
</feature>
<comment type="catalytic activity">
    <reaction evidence="5">
        <text>ATP + H2O = ADP + phosphate + H(+)</text>
        <dbReference type="Rhea" id="RHEA:13065"/>
        <dbReference type="ChEBI" id="CHEBI:15377"/>
        <dbReference type="ChEBI" id="CHEBI:15378"/>
        <dbReference type="ChEBI" id="CHEBI:30616"/>
        <dbReference type="ChEBI" id="CHEBI:43474"/>
        <dbReference type="ChEBI" id="CHEBI:456216"/>
        <dbReference type="EC" id="5.6.2.3"/>
    </reaction>
</comment>
<evidence type="ECO:0000256" key="3">
    <source>
        <dbReference type="ARBA" id="ARBA00022806"/>
    </source>
</evidence>
<feature type="domain" description="AAA+ ATPase" evidence="7">
    <location>
        <begin position="122"/>
        <end position="261"/>
    </location>
</feature>
<accession>A0A014MV64</accession>
<dbReference type="InterPro" id="IPR027417">
    <property type="entry name" value="P-loop_NTPase"/>
</dbReference>
<evidence type="ECO:0000256" key="5">
    <source>
        <dbReference type="RuleBase" id="RU363044"/>
    </source>
</evidence>
<dbReference type="Pfam" id="PF02689">
    <property type="entry name" value="Herpes_Helicase"/>
    <property type="match status" value="1"/>
</dbReference>
<dbReference type="Proteomes" id="UP000030151">
    <property type="component" value="Unassembled WGS sequence"/>
</dbReference>
<keyword evidence="5" id="KW-0234">DNA repair</keyword>
<reference evidence="8 9" key="1">
    <citation type="submission" date="2014-02" db="EMBL/GenBank/DDBJ databases">
        <title>The genome sequence of the entomopathogenic fungus Metarhizium robertsii ARSEF 2575.</title>
        <authorList>
            <person name="Giuliano Garisto Donzelli B."/>
            <person name="Roe B.A."/>
            <person name="Macmil S.L."/>
            <person name="Krasnoff S.B."/>
            <person name="Gibson D.M."/>
        </authorList>
    </citation>
    <scope>NUCLEOTIDE SEQUENCE [LARGE SCALE GENOMIC DNA]</scope>
    <source>
        <strain evidence="8 9">ARSEF 2575</strain>
    </source>
</reference>
<dbReference type="Gene3D" id="3.40.50.300">
    <property type="entry name" value="P-loop containing nucleotide triphosphate hydrolases"/>
    <property type="match status" value="3"/>
</dbReference>
<dbReference type="PANTHER" id="PTHR47642">
    <property type="entry name" value="ATP-DEPENDENT DNA HELICASE"/>
    <property type="match status" value="1"/>
</dbReference>
<keyword evidence="3 5" id="KW-0347">Helicase</keyword>
<dbReference type="InterPro" id="IPR010285">
    <property type="entry name" value="DNA_helicase_pif1-like_DEAD"/>
</dbReference>
<dbReference type="SMART" id="SM00382">
    <property type="entry name" value="AAA"/>
    <property type="match status" value="1"/>
</dbReference>
<comment type="similarity">
    <text evidence="5">Belongs to the helicase family.</text>
</comment>
<dbReference type="GO" id="GO:0006281">
    <property type="term" value="P:DNA repair"/>
    <property type="evidence" value="ECO:0007669"/>
    <property type="project" value="UniProtKB-KW"/>
</dbReference>
<comment type="cofactor">
    <cofactor evidence="5">
        <name>Mg(2+)</name>
        <dbReference type="ChEBI" id="CHEBI:18420"/>
    </cofactor>
</comment>